<dbReference type="EMBL" id="FWEW01000148">
    <property type="protein sequence ID" value="SLM33890.1"/>
    <property type="molecule type" value="Genomic_DNA"/>
</dbReference>
<name>A0A1W5CSX7_9LECA</name>
<proteinExistence type="predicted"/>
<feature type="domain" description="Reverse transcriptase" evidence="2">
    <location>
        <begin position="337"/>
        <end position="496"/>
    </location>
</feature>
<dbReference type="Proteomes" id="UP000192927">
    <property type="component" value="Unassembled WGS sequence"/>
</dbReference>
<evidence type="ECO:0000313" key="3">
    <source>
        <dbReference type="EMBL" id="SLM33890.1"/>
    </source>
</evidence>
<dbReference type="InterPro" id="IPR000477">
    <property type="entry name" value="RT_dom"/>
</dbReference>
<dbReference type="InterPro" id="IPR051320">
    <property type="entry name" value="Viral_Replic_Matur_Polypro"/>
</dbReference>
<dbReference type="PANTHER" id="PTHR33064">
    <property type="entry name" value="POL PROTEIN"/>
    <property type="match status" value="1"/>
</dbReference>
<dbReference type="CDD" id="cd01647">
    <property type="entry name" value="RT_LTR"/>
    <property type="match status" value="1"/>
</dbReference>
<organism evidence="3 4">
    <name type="scientific">Lasallia pustulata</name>
    <dbReference type="NCBI Taxonomy" id="136370"/>
    <lineage>
        <taxon>Eukaryota</taxon>
        <taxon>Fungi</taxon>
        <taxon>Dikarya</taxon>
        <taxon>Ascomycota</taxon>
        <taxon>Pezizomycotina</taxon>
        <taxon>Lecanoromycetes</taxon>
        <taxon>OSLEUM clade</taxon>
        <taxon>Umbilicariomycetidae</taxon>
        <taxon>Umbilicariales</taxon>
        <taxon>Umbilicariaceae</taxon>
        <taxon>Lasallia</taxon>
    </lineage>
</organism>
<protein>
    <submittedName>
        <fullName evidence="3">Probable transposable element</fullName>
    </submittedName>
</protein>
<reference evidence="4" key="1">
    <citation type="submission" date="2017-03" db="EMBL/GenBank/DDBJ databases">
        <authorList>
            <person name="Sharma R."/>
            <person name="Thines M."/>
        </authorList>
    </citation>
    <scope>NUCLEOTIDE SEQUENCE [LARGE SCALE GENOMIC DNA]</scope>
</reference>
<feature type="region of interest" description="Disordered" evidence="1">
    <location>
        <begin position="717"/>
        <end position="736"/>
    </location>
</feature>
<dbReference type="InterPro" id="IPR043502">
    <property type="entry name" value="DNA/RNA_pol_sf"/>
</dbReference>
<dbReference type="Pfam" id="PF00078">
    <property type="entry name" value="RVT_1"/>
    <property type="match status" value="1"/>
</dbReference>
<sequence>MTYEYVHLDLWFKGLLNDKPATAHIQREVRIVNDLKAKLLVGMDILGPENIDLLFTSKKMVMNSCEGLVVPITTTSRTGQPVKQNVQTVKKVLIEPHTLLKVPIRLWGTAELPDQTLMFQPEYHSTIQRLAEGDGAIYAHVVDSQMTFVQIRNDSDEPIVLGHHAHLGYISECLEENCYLVSPETHGLAGKMPSKIHRSLWVRTALTATSILCRITQAAFTGTSTLPHHEDSKSGISSSGQAKISARYSEVVNRYPDLWADKGRVAKIPESDWMTIPLVNGWDPTKVAAKVYSTTGKDCDKIDKAFDKLHNQGRIEFSNEPTSFSYPVFVVWRTIMKEDGSNTRKARVVVDICGLNKITMPDSYPLPYQSNIIAAVKGCPYISTMDGVAFFYQWLVAHKDRHKLTVTTHRGLEHFKVAVMGFQNSPPYVQRQIDRILRAHRSYTRAYIDNIVVFSKTLEDHLIHLNEVFNLLASLDIVLAPTKTFLGFPSTTLLGQKVDSFGMAAALEKIQAISGLAFPITLQDLEHYLGLTGWMRDYVPYYAQIVELLQSRKTEMLKGLAKSVNPNTNTHAISTINPAINFLANFLVNAIISTSIMSGFTAVNVTPGLSDFAAAAAGNGGDPPPTKKPIGLRAQCDEEGSGSDSRPLRQQSPPRPSPAATGTLRVPRSRSSTPEELVAAMAVLPESTAHALQVLNAHQSRRRHEYIKFSERRCVEEMGSEASLDGEDGSETAGGE</sequence>
<evidence type="ECO:0000259" key="2">
    <source>
        <dbReference type="Pfam" id="PF00078"/>
    </source>
</evidence>
<dbReference type="Gene3D" id="3.30.70.270">
    <property type="match status" value="2"/>
</dbReference>
<evidence type="ECO:0000313" key="4">
    <source>
        <dbReference type="Proteomes" id="UP000192927"/>
    </source>
</evidence>
<evidence type="ECO:0000256" key="1">
    <source>
        <dbReference type="SAM" id="MobiDB-lite"/>
    </source>
</evidence>
<dbReference type="InterPro" id="IPR043128">
    <property type="entry name" value="Rev_trsase/Diguanyl_cyclase"/>
</dbReference>
<dbReference type="SUPFAM" id="SSF56672">
    <property type="entry name" value="DNA/RNA polymerases"/>
    <property type="match status" value="1"/>
</dbReference>
<feature type="region of interest" description="Disordered" evidence="1">
    <location>
        <begin position="616"/>
        <end position="674"/>
    </location>
</feature>
<dbReference type="Gene3D" id="3.10.10.10">
    <property type="entry name" value="HIV Type 1 Reverse Transcriptase, subunit A, domain 1"/>
    <property type="match status" value="1"/>
</dbReference>
<keyword evidence="4" id="KW-1185">Reference proteome</keyword>
<dbReference type="AlphaFoldDB" id="A0A1W5CSX7"/>
<dbReference type="PANTHER" id="PTHR33064:SF37">
    <property type="entry name" value="RIBONUCLEASE H"/>
    <property type="match status" value="1"/>
</dbReference>
<accession>A0A1W5CSX7</accession>